<reference evidence="9 10" key="1">
    <citation type="submission" date="2007-03" db="EMBL/GenBank/DDBJ databases">
        <title>Complete sequence of Shewanella loihica PV-4.</title>
        <authorList>
            <consortium name="US DOE Joint Genome Institute"/>
            <person name="Copeland A."/>
            <person name="Lucas S."/>
            <person name="Lapidus A."/>
            <person name="Barry K."/>
            <person name="Detter J.C."/>
            <person name="Glavina del Rio T."/>
            <person name="Hammon N."/>
            <person name="Israni S."/>
            <person name="Dalin E."/>
            <person name="Tice H."/>
            <person name="Pitluck S."/>
            <person name="Chain P."/>
            <person name="Malfatti S."/>
            <person name="Shin M."/>
            <person name="Vergez L."/>
            <person name="Schmutz J."/>
            <person name="Larimer F."/>
            <person name="Land M."/>
            <person name="Hauser L."/>
            <person name="Kyrpides N."/>
            <person name="Mikhailova N."/>
            <person name="Romine M.F."/>
            <person name="Serres G."/>
            <person name="Fredrickson J."/>
            <person name="Tiedje J."/>
            <person name="Richardson P."/>
        </authorList>
    </citation>
    <scope>NUCLEOTIDE SEQUENCE [LARGE SCALE GENOMIC DNA]</scope>
    <source>
        <strain evidence="10">ATCC BAA-1088 / PV-4</strain>
    </source>
</reference>
<evidence type="ECO:0000259" key="8">
    <source>
        <dbReference type="Pfam" id="PF12821"/>
    </source>
</evidence>
<dbReference type="Pfam" id="PF06738">
    <property type="entry name" value="ThrE"/>
    <property type="match status" value="1"/>
</dbReference>
<feature type="transmembrane region" description="Helical" evidence="6">
    <location>
        <begin position="211"/>
        <end position="236"/>
    </location>
</feature>
<protein>
    <recommendedName>
        <fullName evidence="11">Threonine/serine exporter-like N-terminal domain-containing protein</fullName>
    </recommendedName>
</protein>
<dbReference type="PANTHER" id="PTHR31082:SF4">
    <property type="entry name" value="PHEROMONE-REGULATED MEMBRANE PROTEIN 10"/>
    <property type="match status" value="1"/>
</dbReference>
<feature type="transmembrane region" description="Helical" evidence="6">
    <location>
        <begin position="359"/>
        <end position="378"/>
    </location>
</feature>
<feature type="transmembrane region" description="Helical" evidence="6">
    <location>
        <begin position="283"/>
        <end position="303"/>
    </location>
</feature>
<evidence type="ECO:0000313" key="9">
    <source>
        <dbReference type="EMBL" id="ABO22103.1"/>
    </source>
</evidence>
<evidence type="ECO:0008006" key="11">
    <source>
        <dbReference type="Google" id="ProtNLM"/>
    </source>
</evidence>
<dbReference type="PANTHER" id="PTHR31082">
    <property type="entry name" value="PHEROMONE-REGULATED MEMBRANE PROTEIN 10"/>
    <property type="match status" value="1"/>
</dbReference>
<dbReference type="AlphaFoldDB" id="A3Q9F5"/>
<feature type="transmembrane region" description="Helical" evidence="6">
    <location>
        <begin position="257"/>
        <end position="277"/>
    </location>
</feature>
<dbReference type="InterPro" id="IPR051361">
    <property type="entry name" value="ThrE/Ser_Exporter"/>
</dbReference>
<dbReference type="GO" id="GO:0022857">
    <property type="term" value="F:transmembrane transporter activity"/>
    <property type="evidence" value="ECO:0007669"/>
    <property type="project" value="InterPro"/>
</dbReference>
<evidence type="ECO:0000256" key="6">
    <source>
        <dbReference type="SAM" id="Phobius"/>
    </source>
</evidence>
<feature type="transmembrane region" description="Helical" evidence="6">
    <location>
        <begin position="398"/>
        <end position="417"/>
    </location>
</feature>
<evidence type="ECO:0000256" key="3">
    <source>
        <dbReference type="ARBA" id="ARBA00022989"/>
    </source>
</evidence>
<name>A3Q9F5_SHELP</name>
<dbReference type="eggNOG" id="COG3610">
    <property type="taxonomic scope" value="Bacteria"/>
</dbReference>
<feature type="transmembrane region" description="Helical" evidence="6">
    <location>
        <begin position="136"/>
        <end position="154"/>
    </location>
</feature>
<evidence type="ECO:0000259" key="7">
    <source>
        <dbReference type="Pfam" id="PF06738"/>
    </source>
</evidence>
<dbReference type="Proteomes" id="UP000001558">
    <property type="component" value="Chromosome"/>
</dbReference>
<proteinExistence type="inferred from homology"/>
<dbReference type="InterPro" id="IPR010619">
    <property type="entry name" value="ThrE-like_N"/>
</dbReference>
<keyword evidence="10" id="KW-1185">Reference proteome</keyword>
<feature type="transmembrane region" description="Helical" evidence="6">
    <location>
        <begin position="335"/>
        <end position="352"/>
    </location>
</feature>
<organism evidence="9 10">
    <name type="scientific">Shewanella loihica (strain ATCC BAA-1088 / PV-4)</name>
    <dbReference type="NCBI Taxonomy" id="323850"/>
    <lineage>
        <taxon>Bacteria</taxon>
        <taxon>Pseudomonadati</taxon>
        <taxon>Pseudomonadota</taxon>
        <taxon>Gammaproteobacteria</taxon>
        <taxon>Alteromonadales</taxon>
        <taxon>Shewanellaceae</taxon>
        <taxon>Shewanella</taxon>
    </lineage>
</organism>
<feature type="transmembrane region" description="Helical" evidence="6">
    <location>
        <begin position="310"/>
        <end position="329"/>
    </location>
</feature>
<evidence type="ECO:0000256" key="1">
    <source>
        <dbReference type="ARBA" id="ARBA00004141"/>
    </source>
</evidence>
<dbReference type="GO" id="GO:0016020">
    <property type="term" value="C:membrane"/>
    <property type="evidence" value="ECO:0007669"/>
    <property type="project" value="UniProtKB-SubCell"/>
</dbReference>
<accession>A3Q9F5</accession>
<feature type="transmembrane region" description="Helical" evidence="6">
    <location>
        <begin position="189"/>
        <end position="205"/>
    </location>
</feature>
<dbReference type="eggNOG" id="COG2966">
    <property type="taxonomic scope" value="Bacteria"/>
</dbReference>
<dbReference type="InterPro" id="IPR024528">
    <property type="entry name" value="ThrE_2"/>
</dbReference>
<evidence type="ECO:0000313" key="10">
    <source>
        <dbReference type="Proteomes" id="UP000001558"/>
    </source>
</evidence>
<evidence type="ECO:0000256" key="5">
    <source>
        <dbReference type="ARBA" id="ARBA00034125"/>
    </source>
</evidence>
<keyword evidence="2 6" id="KW-0812">Transmembrane</keyword>
<keyword evidence="4 6" id="KW-0472">Membrane</keyword>
<feature type="domain" description="Threonine/serine exporter-like N-terminal" evidence="7">
    <location>
        <begin position="28"/>
        <end position="267"/>
    </location>
</feature>
<evidence type="ECO:0000256" key="4">
    <source>
        <dbReference type="ARBA" id="ARBA00023136"/>
    </source>
</evidence>
<dbReference type="EMBL" id="CP000606">
    <property type="protein sequence ID" value="ABO22103.1"/>
    <property type="molecule type" value="Genomic_DNA"/>
</dbReference>
<feature type="transmembrane region" description="Helical" evidence="6">
    <location>
        <begin position="160"/>
        <end position="177"/>
    </location>
</feature>
<gene>
    <name evidence="9" type="ordered locus">Shew_0231</name>
</gene>
<comment type="similarity">
    <text evidence="5">Belongs to the ThrE exporter (TC 2.A.79) family.</text>
</comment>
<dbReference type="HOGENOM" id="CLU_036601_0_0_6"/>
<keyword evidence="3 6" id="KW-1133">Transmembrane helix</keyword>
<dbReference type="KEGG" id="slo:Shew_0231"/>
<evidence type="ECO:0000256" key="2">
    <source>
        <dbReference type="ARBA" id="ARBA00022692"/>
    </source>
</evidence>
<dbReference type="STRING" id="323850.Shew_0231"/>
<comment type="subcellular location">
    <subcellularLocation>
        <location evidence="1">Membrane</location>
        <topology evidence="1">Multi-pass membrane protein</topology>
    </subcellularLocation>
</comment>
<dbReference type="Pfam" id="PF12821">
    <property type="entry name" value="ThrE_2"/>
    <property type="match status" value="1"/>
</dbReference>
<feature type="domain" description="Threonine/Serine exporter ThrE" evidence="8">
    <location>
        <begin position="294"/>
        <end position="415"/>
    </location>
</feature>
<sequence length="423" mass="46323">MRSLEHHPQISPSWTVQLDNAEFLEKRRFIIKLGKALHKFGTPAYRLEAHLQSISKVLGIEGYFLISPTSMTFVLQHDTDQEYNHMARVKPGELDLGSLARTDELVEEVLSGKRTLTEALERLEEIANKPNPYGPLLTLLAFGTSAGAFAMLMGTSWNDVFWSALLGFMVYGLVYRAEHSKRMAETLEPLAAILCAIAACGIAYFDPYINIPVVILSGIIVFIPGLALTLGLAELAARDLISGTARIMDASMLLFKLYFGAIFGMVIGNAIFGEAIYFEPEPLPRWAIWSAVPLLSAALVIIFKARLKDSPWGIFAGIVAFFSAMLAGIYLGESIGIFFGALAVGIYSNLYARWMKSPASIALLQGIVILVPGSKTYIGLNTLILGETMLNQSHIGTQIFLIFMSLIAGLIFANVAVPPRRTL</sequence>